<dbReference type="EMBL" id="CP108318">
    <property type="protein sequence ID" value="WTW60718.1"/>
    <property type="molecule type" value="Genomic_DNA"/>
</dbReference>
<sequence>MIVLILLLLLVLLLLGVGFTMHVLWIAAAVLLIFWILGFSRHHRNGGGRRYAWNRR</sequence>
<evidence type="ECO:0000256" key="1">
    <source>
        <dbReference type="SAM" id="Phobius"/>
    </source>
</evidence>
<organism evidence="2">
    <name type="scientific">Streptomyces sp. NBC_00003</name>
    <dbReference type="NCBI Taxonomy" id="2903608"/>
    <lineage>
        <taxon>Bacteria</taxon>
        <taxon>Bacillati</taxon>
        <taxon>Actinomycetota</taxon>
        <taxon>Actinomycetes</taxon>
        <taxon>Kitasatosporales</taxon>
        <taxon>Streptomycetaceae</taxon>
        <taxon>Streptomyces</taxon>
    </lineage>
</organism>
<protein>
    <submittedName>
        <fullName evidence="2">Hydrophobic protein</fullName>
    </submittedName>
</protein>
<evidence type="ECO:0000313" key="2">
    <source>
        <dbReference type="EMBL" id="WTW60718.1"/>
    </source>
</evidence>
<keyword evidence="1" id="KW-1133">Transmembrane helix</keyword>
<feature type="transmembrane region" description="Helical" evidence="1">
    <location>
        <begin position="6"/>
        <end position="39"/>
    </location>
</feature>
<proteinExistence type="predicted"/>
<keyword evidence="1" id="KW-0812">Transmembrane</keyword>
<reference evidence="2" key="1">
    <citation type="submission" date="2022-10" db="EMBL/GenBank/DDBJ databases">
        <title>The complete genomes of actinobacterial strains from the NBC collection.</title>
        <authorList>
            <person name="Joergensen T.S."/>
            <person name="Alvarez Arevalo M."/>
            <person name="Sterndorff E.B."/>
            <person name="Faurdal D."/>
            <person name="Vuksanovic O."/>
            <person name="Mourched A.-S."/>
            <person name="Charusanti P."/>
            <person name="Shaw S."/>
            <person name="Blin K."/>
            <person name="Weber T."/>
        </authorList>
    </citation>
    <scope>NUCLEOTIDE SEQUENCE</scope>
    <source>
        <strain evidence="2">NBC_00003</strain>
    </source>
</reference>
<name>A0AAU2V0J8_9ACTN</name>
<accession>A0AAU2V0J8</accession>
<gene>
    <name evidence="2" type="ORF">OG549_08715</name>
</gene>
<dbReference type="AlphaFoldDB" id="A0AAU2V0J8"/>
<keyword evidence="1" id="KW-0472">Membrane</keyword>